<dbReference type="Proteomes" id="UP000886268">
    <property type="component" value="Unassembled WGS sequence"/>
</dbReference>
<keyword evidence="3" id="KW-0408">Iron</keyword>
<dbReference type="GO" id="GO:0046872">
    <property type="term" value="F:metal ion binding"/>
    <property type="evidence" value="ECO:0007669"/>
    <property type="project" value="UniProtKB-KW"/>
</dbReference>
<evidence type="ECO:0000256" key="1">
    <source>
        <dbReference type="ARBA" id="ARBA00022485"/>
    </source>
</evidence>
<protein>
    <submittedName>
        <fullName evidence="6">Iron-sulfur binding protein</fullName>
    </submittedName>
    <submittedName>
        <fullName evidence="7">[Fe-S]-binding protein</fullName>
    </submittedName>
</protein>
<evidence type="ECO:0000256" key="2">
    <source>
        <dbReference type="ARBA" id="ARBA00022723"/>
    </source>
</evidence>
<reference evidence="7" key="2">
    <citation type="journal article" date="2020" name="mSystems">
        <title>Genome- and Community-Level Interaction Insights into Carbon Utilization and Element Cycling Functions of Hydrothermarchaeota in Hydrothermal Sediment.</title>
        <authorList>
            <person name="Zhou Z."/>
            <person name="Liu Y."/>
            <person name="Xu W."/>
            <person name="Pan J."/>
            <person name="Luo Z.H."/>
            <person name="Li M."/>
        </authorList>
    </citation>
    <scope>NUCLEOTIDE SEQUENCE [LARGE SCALE GENOMIC DNA]</scope>
    <source>
        <strain evidence="7">HyVt-45</strain>
    </source>
</reference>
<evidence type="ECO:0000256" key="3">
    <source>
        <dbReference type="ARBA" id="ARBA00023004"/>
    </source>
</evidence>
<keyword evidence="8" id="KW-1185">Reference proteome</keyword>
<sequence length="139" mass="14931">MALLRVIDPERCVGCQLCMFACHRRFGEGGLGKATIFVRSRGGVSRGFAIIVCRACKEPPCAAVCPTDALKIRKKGGVILQSHKCIGCGNCKDACTIGAVFWNDDANKPAICIHCGYCAQYCPHGVIALVKEEKINVKS</sequence>
<dbReference type="Proteomes" id="UP000070560">
    <property type="component" value="Chromosome"/>
</dbReference>
<dbReference type="InterPro" id="IPR017896">
    <property type="entry name" value="4Fe4S_Fe-S-bd"/>
</dbReference>
<dbReference type="PROSITE" id="PS00198">
    <property type="entry name" value="4FE4S_FER_1"/>
    <property type="match status" value="1"/>
</dbReference>
<name>A0A7V1I4W2_DESA2</name>
<feature type="domain" description="4Fe-4S ferredoxin-type" evidence="5">
    <location>
        <begin position="109"/>
        <end position="132"/>
    </location>
</feature>
<dbReference type="Gene3D" id="3.30.70.20">
    <property type="match status" value="2"/>
</dbReference>
<evidence type="ECO:0000256" key="4">
    <source>
        <dbReference type="ARBA" id="ARBA00023014"/>
    </source>
</evidence>
<keyword evidence="2" id="KW-0479">Metal-binding</keyword>
<organism evidence="7">
    <name type="scientific">Desulfofervidus auxilii</name>
    <dbReference type="NCBI Taxonomy" id="1621989"/>
    <lineage>
        <taxon>Bacteria</taxon>
        <taxon>Pseudomonadati</taxon>
        <taxon>Thermodesulfobacteriota</taxon>
        <taxon>Candidatus Desulfofervidia</taxon>
        <taxon>Candidatus Desulfofervidales</taxon>
        <taxon>Candidatus Desulfofervidaceae</taxon>
        <taxon>Candidatus Desulfofervidus</taxon>
    </lineage>
</organism>
<feature type="domain" description="4Fe-4S ferredoxin-type" evidence="5">
    <location>
        <begin position="53"/>
        <end position="75"/>
    </location>
</feature>
<dbReference type="CDD" id="cd16370">
    <property type="entry name" value="DMSOR_beta_like"/>
    <property type="match status" value="1"/>
</dbReference>
<dbReference type="AlphaFoldDB" id="A0A7V1I4W2"/>
<keyword evidence="4" id="KW-0411">Iron-sulfur</keyword>
<dbReference type="SUPFAM" id="SSF54862">
    <property type="entry name" value="4Fe-4S ferredoxins"/>
    <property type="match status" value="1"/>
</dbReference>
<evidence type="ECO:0000313" key="6">
    <source>
        <dbReference type="EMBL" id="AMM41030.1"/>
    </source>
</evidence>
<dbReference type="RefSeq" id="WP_066062411.1">
    <property type="nucleotide sequence ID" value="NZ_CP013015.1"/>
</dbReference>
<dbReference type="KEGG" id="daw:HS1_001226"/>
<evidence type="ECO:0000259" key="5">
    <source>
        <dbReference type="PROSITE" id="PS51379"/>
    </source>
</evidence>
<dbReference type="GO" id="GO:0051539">
    <property type="term" value="F:4 iron, 4 sulfur cluster binding"/>
    <property type="evidence" value="ECO:0007669"/>
    <property type="project" value="UniProtKB-KW"/>
</dbReference>
<dbReference type="Pfam" id="PF00037">
    <property type="entry name" value="Fer4"/>
    <property type="match status" value="1"/>
</dbReference>
<dbReference type="OrthoDB" id="9789030at2"/>
<dbReference type="InterPro" id="IPR050294">
    <property type="entry name" value="RnfB_subfamily"/>
</dbReference>
<feature type="domain" description="4Fe-4S ferredoxin-type" evidence="5">
    <location>
        <begin position="76"/>
        <end position="105"/>
    </location>
</feature>
<dbReference type="EMBL" id="DRKW01000270">
    <property type="protein sequence ID" value="HEB74475.1"/>
    <property type="molecule type" value="Genomic_DNA"/>
</dbReference>
<dbReference type="PANTHER" id="PTHR42859:SF15">
    <property type="entry name" value="IRON-SULFUR CLUSTER BINDING PROTEIN"/>
    <property type="match status" value="1"/>
</dbReference>
<keyword evidence="1" id="KW-0004">4Fe-4S</keyword>
<reference evidence="6 8" key="1">
    <citation type="submission" date="2015-10" db="EMBL/GenBank/DDBJ databases">
        <title>Candidatus Desulfofervidus auxilii, a hydrogenotrophic sulfate-reducing bacterium involved in the thermophilic anaerobic oxidation of methane.</title>
        <authorList>
            <person name="Krukenberg V."/>
            <person name="Richter M."/>
            <person name="Wegener G."/>
        </authorList>
    </citation>
    <scope>NUCLEOTIDE SEQUENCE [LARGE SCALE GENOMIC DNA]</scope>
    <source>
        <strain evidence="6 8">HS1</strain>
    </source>
</reference>
<evidence type="ECO:0000313" key="7">
    <source>
        <dbReference type="EMBL" id="HEB74475.1"/>
    </source>
</evidence>
<feature type="domain" description="4Fe-4S ferredoxin-type" evidence="5">
    <location>
        <begin position="3"/>
        <end position="22"/>
    </location>
</feature>
<proteinExistence type="predicted"/>
<accession>A0A7V1I4W2</accession>
<gene>
    <name evidence="7" type="ORF">ENJ03_04570</name>
    <name evidence="6" type="ORF">HS1_001226</name>
</gene>
<dbReference type="PANTHER" id="PTHR42859">
    <property type="entry name" value="OXIDOREDUCTASE"/>
    <property type="match status" value="1"/>
</dbReference>
<dbReference type="PROSITE" id="PS51379">
    <property type="entry name" value="4FE4S_FER_2"/>
    <property type="match status" value="4"/>
</dbReference>
<dbReference type="EMBL" id="CP013015">
    <property type="protein sequence ID" value="AMM41030.1"/>
    <property type="molecule type" value="Genomic_DNA"/>
</dbReference>
<evidence type="ECO:0000313" key="8">
    <source>
        <dbReference type="Proteomes" id="UP000070560"/>
    </source>
</evidence>
<dbReference type="InterPro" id="IPR017900">
    <property type="entry name" value="4Fe4S_Fe_S_CS"/>
</dbReference>
<dbReference type="Pfam" id="PF13247">
    <property type="entry name" value="Fer4_11"/>
    <property type="match status" value="1"/>
</dbReference>